<evidence type="ECO:0000313" key="2">
    <source>
        <dbReference type="Proteomes" id="UP001152803"/>
    </source>
</evidence>
<keyword evidence="2" id="KW-1185">Reference proteome</keyword>
<reference evidence="1" key="1">
    <citation type="journal article" date="2023" name="Science">
        <title>Genome structures resolve the early diversification of teleost fishes.</title>
        <authorList>
            <person name="Parey E."/>
            <person name="Louis A."/>
            <person name="Montfort J."/>
            <person name="Bouchez O."/>
            <person name="Roques C."/>
            <person name="Iampietro C."/>
            <person name="Lluch J."/>
            <person name="Castinel A."/>
            <person name="Donnadieu C."/>
            <person name="Desvignes T."/>
            <person name="Floi Bucao C."/>
            <person name="Jouanno E."/>
            <person name="Wen M."/>
            <person name="Mejri S."/>
            <person name="Dirks R."/>
            <person name="Jansen H."/>
            <person name="Henkel C."/>
            <person name="Chen W.J."/>
            <person name="Zahm M."/>
            <person name="Cabau C."/>
            <person name="Klopp C."/>
            <person name="Thompson A.W."/>
            <person name="Robinson-Rechavi M."/>
            <person name="Braasch I."/>
            <person name="Lecointre G."/>
            <person name="Bobe J."/>
            <person name="Postlethwait J.H."/>
            <person name="Berthelot C."/>
            <person name="Roest Crollius H."/>
            <person name="Guiguen Y."/>
        </authorList>
    </citation>
    <scope>NUCLEOTIDE SEQUENCE</scope>
    <source>
        <strain evidence="1">Concon-B</strain>
    </source>
</reference>
<accession>A0A9Q1DAN1</accession>
<comment type="caution">
    <text evidence="1">The sequence shown here is derived from an EMBL/GenBank/DDBJ whole genome shotgun (WGS) entry which is preliminary data.</text>
</comment>
<protein>
    <submittedName>
        <fullName evidence="1">Uncharacterized protein</fullName>
    </submittedName>
</protein>
<gene>
    <name evidence="1" type="ORF">COCON_G00160570</name>
</gene>
<dbReference type="Proteomes" id="UP001152803">
    <property type="component" value="Unassembled WGS sequence"/>
</dbReference>
<evidence type="ECO:0000313" key="1">
    <source>
        <dbReference type="EMBL" id="KAJ8263600.1"/>
    </source>
</evidence>
<dbReference type="AlphaFoldDB" id="A0A9Q1DAN1"/>
<sequence length="192" mass="20485">MCICSVAVDRRVTLQQFCFYRHQQSALGDVQEPTAAIAAPPVDESVSCAVSAAVNQPPAARGSSSSKCRQQQDCGRSGLQRIWTAADLDCSGSRQGRALWWRTAVIAQGDGNAGRRKDGSVRHIDSRPCEFASSVCEETRASPRCLRASPSGDAQIPSPPCSAGRVEPALPTLQNGLFSSPRLFLTDLKPAV</sequence>
<dbReference type="EMBL" id="JAFJMO010000011">
    <property type="protein sequence ID" value="KAJ8263600.1"/>
    <property type="molecule type" value="Genomic_DNA"/>
</dbReference>
<name>A0A9Q1DAN1_CONCO</name>
<proteinExistence type="predicted"/>
<organism evidence="1 2">
    <name type="scientific">Conger conger</name>
    <name type="common">Conger eel</name>
    <name type="synonym">Muraena conger</name>
    <dbReference type="NCBI Taxonomy" id="82655"/>
    <lineage>
        <taxon>Eukaryota</taxon>
        <taxon>Metazoa</taxon>
        <taxon>Chordata</taxon>
        <taxon>Craniata</taxon>
        <taxon>Vertebrata</taxon>
        <taxon>Euteleostomi</taxon>
        <taxon>Actinopterygii</taxon>
        <taxon>Neopterygii</taxon>
        <taxon>Teleostei</taxon>
        <taxon>Anguilliformes</taxon>
        <taxon>Congridae</taxon>
        <taxon>Conger</taxon>
    </lineage>
</organism>